<reference evidence="5 6" key="1">
    <citation type="submission" date="2016-11" db="EMBL/GenBank/DDBJ databases">
        <authorList>
            <person name="Jaros S."/>
            <person name="Januszkiewicz K."/>
            <person name="Wedrychowicz H."/>
        </authorList>
    </citation>
    <scope>NUCLEOTIDE SEQUENCE [LARGE SCALE GENOMIC DNA]</scope>
    <source>
        <strain evidence="5 6">DSM 43832</strain>
    </source>
</reference>
<gene>
    <name evidence="5" type="ORF">SAMN05443637_101107</name>
</gene>
<accession>A0A1M6N9C9</accession>
<dbReference type="SUPFAM" id="SSF82171">
    <property type="entry name" value="DPP6 N-terminal domain-like"/>
    <property type="match status" value="1"/>
</dbReference>
<dbReference type="RefSeq" id="WP_073454821.1">
    <property type="nucleotide sequence ID" value="NZ_FRAP01000001.1"/>
</dbReference>
<dbReference type="Proteomes" id="UP000184363">
    <property type="component" value="Unassembled WGS sequence"/>
</dbReference>
<name>A0A1M6N9C9_PSETH</name>
<evidence type="ECO:0000256" key="2">
    <source>
        <dbReference type="ARBA" id="ARBA00022801"/>
    </source>
</evidence>
<dbReference type="PANTHER" id="PTHR42776:SF13">
    <property type="entry name" value="DIPEPTIDYL-PEPTIDASE 5"/>
    <property type="match status" value="1"/>
</dbReference>
<dbReference type="GO" id="GO:0004177">
    <property type="term" value="F:aminopeptidase activity"/>
    <property type="evidence" value="ECO:0007669"/>
    <property type="project" value="UniProtKB-KW"/>
</dbReference>
<evidence type="ECO:0000259" key="4">
    <source>
        <dbReference type="Pfam" id="PF00326"/>
    </source>
</evidence>
<evidence type="ECO:0000256" key="3">
    <source>
        <dbReference type="SAM" id="MobiDB-lite"/>
    </source>
</evidence>
<keyword evidence="2" id="KW-0378">Hydrolase</keyword>
<dbReference type="AlphaFoldDB" id="A0A1M6N9C9"/>
<proteinExistence type="predicted"/>
<keyword evidence="5" id="KW-0645">Protease</keyword>
<organism evidence="5 6">
    <name type="scientific">Pseudonocardia thermophila</name>
    <dbReference type="NCBI Taxonomy" id="1848"/>
    <lineage>
        <taxon>Bacteria</taxon>
        <taxon>Bacillati</taxon>
        <taxon>Actinomycetota</taxon>
        <taxon>Actinomycetes</taxon>
        <taxon>Pseudonocardiales</taxon>
        <taxon>Pseudonocardiaceae</taxon>
        <taxon>Pseudonocardia</taxon>
    </lineage>
</organism>
<feature type="compositionally biased region" description="Basic and acidic residues" evidence="3">
    <location>
        <begin position="148"/>
        <end position="159"/>
    </location>
</feature>
<dbReference type="InterPro" id="IPR001375">
    <property type="entry name" value="Peptidase_S9_cat"/>
</dbReference>
<dbReference type="Gene3D" id="3.40.50.1820">
    <property type="entry name" value="alpha/beta hydrolase"/>
    <property type="match status" value="1"/>
</dbReference>
<dbReference type="Pfam" id="PF00326">
    <property type="entry name" value="Peptidase_S9"/>
    <property type="match status" value="1"/>
</dbReference>
<keyword evidence="5" id="KW-0031">Aminopeptidase</keyword>
<evidence type="ECO:0000256" key="1">
    <source>
        <dbReference type="ARBA" id="ARBA00022729"/>
    </source>
</evidence>
<dbReference type="InterPro" id="IPR029058">
    <property type="entry name" value="AB_hydrolase_fold"/>
</dbReference>
<dbReference type="Gene3D" id="2.120.10.30">
    <property type="entry name" value="TolB, C-terminal domain"/>
    <property type="match status" value="1"/>
</dbReference>
<evidence type="ECO:0000313" key="6">
    <source>
        <dbReference type="Proteomes" id="UP000184363"/>
    </source>
</evidence>
<dbReference type="InterPro" id="IPR011042">
    <property type="entry name" value="6-blade_b-propeller_TolB-like"/>
</dbReference>
<dbReference type="STRING" id="1848.SAMN05443637_101107"/>
<dbReference type="SUPFAM" id="SSF53474">
    <property type="entry name" value="alpha/beta-Hydrolases"/>
    <property type="match status" value="1"/>
</dbReference>
<feature type="region of interest" description="Disordered" evidence="3">
    <location>
        <begin position="142"/>
        <end position="165"/>
    </location>
</feature>
<keyword evidence="1" id="KW-0732">Signal</keyword>
<dbReference type="GO" id="GO:0006508">
    <property type="term" value="P:proteolysis"/>
    <property type="evidence" value="ECO:0007669"/>
    <property type="project" value="InterPro"/>
</dbReference>
<sequence>MPTTFHDLEAYQKLPRLSGLVLSPDGSRLVTSVSEPDPKGTRFRSALWEIDPAGRRPARRLTRGSKPDTAAQFLPSGELLFTSARPDPAAAKPDEDAPAALWLLPEAGEARAVGTRPGGIATPMVAREAGTVVVTSLTLPTASTAEEDQQRRTARKDRGVSAIPDDGAHVQWHDLTPDAGPALRNASYDVTPDGSTVVTGWTVPAERGDRRAQIVAIDVASGERRVLAGDAAHDYGGPVVSPDGRRVVCSRSTLPTPTRCPEQDLVVLAVDGSAEPRVVTEGWDRWPIWYRWTADSAALIVTADDRGRSPVFRLELDGAVTKLTGDDGAYTDLVVAPDGSAVYALRSSIDRMPAPVRLDPTTPEQEPVGLPAPAETPELPGTLTEVTATAEDGTPLRSWLVLPEGASAQRPAPLVLAIHGGPLGSWNAWQWRWNPWLIAARGYAVLLPDPALSTGYGSDFVQRGWGAWGAAPYTDLMALTDAAVARPDIDETRTAAAGGSFGGYMANWIAGHTDRFRAIVTHASLWALDQFGPTTDVATYWRHEMSPSMEQANSPHRFAEKITSPMLVIHGDRDYRVPIGEALRLWYDLVNGHDGPPEEFPHRFLYFPDENHWILTPGNAVVWYQTVLAFLDHHVLGEEWQTPDDLT</sequence>
<dbReference type="GO" id="GO:0004252">
    <property type="term" value="F:serine-type endopeptidase activity"/>
    <property type="evidence" value="ECO:0007669"/>
    <property type="project" value="TreeGrafter"/>
</dbReference>
<dbReference type="PANTHER" id="PTHR42776">
    <property type="entry name" value="SERINE PEPTIDASE S9 FAMILY MEMBER"/>
    <property type="match status" value="1"/>
</dbReference>
<dbReference type="EMBL" id="FRAP01000001">
    <property type="protein sequence ID" value="SHJ92254.1"/>
    <property type="molecule type" value="Genomic_DNA"/>
</dbReference>
<protein>
    <submittedName>
        <fullName evidence="5">Dipeptidyl aminopeptidase/acylaminoacyl peptidase</fullName>
    </submittedName>
</protein>
<evidence type="ECO:0000313" key="5">
    <source>
        <dbReference type="EMBL" id="SHJ92254.1"/>
    </source>
</evidence>
<feature type="domain" description="Peptidase S9 prolyl oligopeptidase catalytic" evidence="4">
    <location>
        <begin position="429"/>
        <end position="635"/>
    </location>
</feature>
<feature type="region of interest" description="Disordered" evidence="3">
    <location>
        <begin position="354"/>
        <end position="379"/>
    </location>
</feature>
<dbReference type="OrthoDB" id="262125at2"/>
<keyword evidence="6" id="KW-1185">Reference proteome</keyword>